<dbReference type="Proteomes" id="UP001482620">
    <property type="component" value="Unassembled WGS sequence"/>
</dbReference>
<evidence type="ECO:0000313" key="1">
    <source>
        <dbReference type="EMBL" id="MEQ2249530.1"/>
    </source>
</evidence>
<dbReference type="EMBL" id="JAHRIQ010085554">
    <property type="protein sequence ID" value="MEQ2249530.1"/>
    <property type="molecule type" value="Genomic_DNA"/>
</dbReference>
<comment type="caution">
    <text evidence="1">The sequence shown here is derived from an EMBL/GenBank/DDBJ whole genome shotgun (WGS) entry which is preliminary data.</text>
</comment>
<gene>
    <name evidence="1" type="ORF">ILYODFUR_030271</name>
</gene>
<name>A0ABV0UYT6_9TELE</name>
<keyword evidence="2" id="KW-1185">Reference proteome</keyword>
<protein>
    <submittedName>
        <fullName evidence="1">Uncharacterized protein</fullName>
    </submittedName>
</protein>
<accession>A0ABV0UYT6</accession>
<proteinExistence type="predicted"/>
<evidence type="ECO:0000313" key="2">
    <source>
        <dbReference type="Proteomes" id="UP001482620"/>
    </source>
</evidence>
<organism evidence="1 2">
    <name type="scientific">Ilyodon furcidens</name>
    <name type="common">goldbreast splitfin</name>
    <dbReference type="NCBI Taxonomy" id="33524"/>
    <lineage>
        <taxon>Eukaryota</taxon>
        <taxon>Metazoa</taxon>
        <taxon>Chordata</taxon>
        <taxon>Craniata</taxon>
        <taxon>Vertebrata</taxon>
        <taxon>Euteleostomi</taxon>
        <taxon>Actinopterygii</taxon>
        <taxon>Neopterygii</taxon>
        <taxon>Teleostei</taxon>
        <taxon>Neoteleostei</taxon>
        <taxon>Acanthomorphata</taxon>
        <taxon>Ovalentaria</taxon>
        <taxon>Atherinomorphae</taxon>
        <taxon>Cyprinodontiformes</taxon>
        <taxon>Goodeidae</taxon>
        <taxon>Ilyodon</taxon>
    </lineage>
</organism>
<sequence>MTETSLENKLPACSVGAMLGDGEQTYIGKFQPQRLFNKLKQQFDGACLGPGNNCRVTRKGSGEAVLTMDRLLER</sequence>
<reference evidence="1 2" key="1">
    <citation type="submission" date="2021-06" db="EMBL/GenBank/DDBJ databases">
        <authorList>
            <person name="Palmer J.M."/>
        </authorList>
    </citation>
    <scope>NUCLEOTIDE SEQUENCE [LARGE SCALE GENOMIC DNA]</scope>
    <source>
        <strain evidence="2">if_2019</strain>
        <tissue evidence="1">Muscle</tissue>
    </source>
</reference>